<keyword evidence="7" id="KW-1185">Reference proteome</keyword>
<evidence type="ECO:0000256" key="4">
    <source>
        <dbReference type="ARBA" id="ARBA00023136"/>
    </source>
</evidence>
<dbReference type="GO" id="GO:0004346">
    <property type="term" value="F:glucose-6-phosphatase activity"/>
    <property type="evidence" value="ECO:0007669"/>
    <property type="project" value="TreeGrafter"/>
</dbReference>
<evidence type="ECO:0000256" key="2">
    <source>
        <dbReference type="ARBA" id="ARBA00022692"/>
    </source>
</evidence>
<dbReference type="EMBL" id="SUNJ01015292">
    <property type="protein sequence ID" value="TPP55855.1"/>
    <property type="molecule type" value="Genomic_DNA"/>
</dbReference>
<dbReference type="PANTHER" id="PTHR12591">
    <property type="entry name" value="GLUCOSE-6-PHOSPHATASE"/>
    <property type="match status" value="1"/>
</dbReference>
<dbReference type="GO" id="GO:0016020">
    <property type="term" value="C:membrane"/>
    <property type="evidence" value="ECO:0007669"/>
    <property type="project" value="UniProtKB-SubCell"/>
</dbReference>
<keyword evidence="2 5" id="KW-0812">Transmembrane</keyword>
<accession>A0A504Y6T5</accession>
<evidence type="ECO:0000313" key="6">
    <source>
        <dbReference type="EMBL" id="TPP55855.1"/>
    </source>
</evidence>
<dbReference type="AlphaFoldDB" id="A0A504Y6T5"/>
<comment type="caution">
    <text evidence="6">The sequence shown here is derived from an EMBL/GenBank/DDBJ whole genome shotgun (WGS) entry which is preliminary data.</text>
</comment>
<evidence type="ECO:0000313" key="7">
    <source>
        <dbReference type="Proteomes" id="UP000316759"/>
    </source>
</evidence>
<evidence type="ECO:0000256" key="5">
    <source>
        <dbReference type="SAM" id="Phobius"/>
    </source>
</evidence>
<feature type="transmembrane region" description="Helical" evidence="5">
    <location>
        <begin position="82"/>
        <end position="98"/>
    </location>
</feature>
<protein>
    <submittedName>
        <fullName evidence="6">Glucose-6-phosphatase</fullName>
    </submittedName>
</protein>
<proteinExistence type="predicted"/>
<dbReference type="STRING" id="46835.A0A504Y6T5"/>
<feature type="transmembrane region" description="Helical" evidence="5">
    <location>
        <begin position="43"/>
        <end position="70"/>
    </location>
</feature>
<dbReference type="GO" id="GO:0006094">
    <property type="term" value="P:gluconeogenesis"/>
    <property type="evidence" value="ECO:0007669"/>
    <property type="project" value="TreeGrafter"/>
</dbReference>
<organism evidence="6 7">
    <name type="scientific">Fasciola gigantica</name>
    <name type="common">Giant liver fluke</name>
    <dbReference type="NCBI Taxonomy" id="46835"/>
    <lineage>
        <taxon>Eukaryota</taxon>
        <taxon>Metazoa</taxon>
        <taxon>Spiralia</taxon>
        <taxon>Lophotrochozoa</taxon>
        <taxon>Platyhelminthes</taxon>
        <taxon>Trematoda</taxon>
        <taxon>Digenea</taxon>
        <taxon>Plagiorchiida</taxon>
        <taxon>Echinostomata</taxon>
        <taxon>Echinostomatoidea</taxon>
        <taxon>Fasciolidae</taxon>
        <taxon>Fasciola</taxon>
    </lineage>
</organism>
<dbReference type="GO" id="GO:0051156">
    <property type="term" value="P:glucose 6-phosphate metabolic process"/>
    <property type="evidence" value="ECO:0007669"/>
    <property type="project" value="TreeGrafter"/>
</dbReference>
<dbReference type="Proteomes" id="UP000316759">
    <property type="component" value="Unassembled WGS sequence"/>
</dbReference>
<dbReference type="PANTHER" id="PTHR12591:SF0">
    <property type="entry name" value="FI19814P1"/>
    <property type="match status" value="1"/>
</dbReference>
<name>A0A504Y6T5_FASGI</name>
<evidence type="ECO:0000256" key="3">
    <source>
        <dbReference type="ARBA" id="ARBA00022989"/>
    </source>
</evidence>
<feature type="transmembrane region" description="Helical" evidence="5">
    <location>
        <begin position="12"/>
        <end position="31"/>
    </location>
</feature>
<reference evidence="6 7" key="1">
    <citation type="submission" date="2019-04" db="EMBL/GenBank/DDBJ databases">
        <title>Annotation for the trematode Fasciola gigantica.</title>
        <authorList>
            <person name="Choi Y.-J."/>
        </authorList>
    </citation>
    <scope>NUCLEOTIDE SEQUENCE [LARGE SCALE GENOMIC DNA]</scope>
    <source>
        <strain evidence="6">Uganda_cow_1</strain>
    </source>
</reference>
<sequence>MIFLGLGSFGAAWLFSCFLQNVIGMDINWSIALAQKSCRKAEWFHLSTSLMVGFARVAGYLCGLALALQLNPPWTKSISESYLSPSVILIGVIAFMATKVSEHMCRMAVETWTSSAVHSSSDKEPSSYLLLSSIFEGSMGPIIGRVF</sequence>
<keyword evidence="3 5" id="KW-1133">Transmembrane helix</keyword>
<dbReference type="OrthoDB" id="6416209at2759"/>
<comment type="subcellular location">
    <subcellularLocation>
        <location evidence="1">Membrane</location>
        <topology evidence="1">Multi-pass membrane protein</topology>
    </subcellularLocation>
</comment>
<keyword evidence="4 5" id="KW-0472">Membrane</keyword>
<evidence type="ECO:0000256" key="1">
    <source>
        <dbReference type="ARBA" id="ARBA00004141"/>
    </source>
</evidence>
<gene>
    <name evidence="6" type="ORF">FGIG_09723</name>
</gene>